<dbReference type="SUPFAM" id="SSF53335">
    <property type="entry name" value="S-adenosyl-L-methionine-dependent methyltransferases"/>
    <property type="match status" value="1"/>
</dbReference>
<feature type="signal peptide" evidence="1">
    <location>
        <begin position="1"/>
        <end position="15"/>
    </location>
</feature>
<protein>
    <recommendedName>
        <fullName evidence="2">Methyltransferase type 12 domain-containing protein</fullName>
    </recommendedName>
</protein>
<organism evidence="3">
    <name type="scientific">Pelagomonas calceolata</name>
    <dbReference type="NCBI Taxonomy" id="35677"/>
    <lineage>
        <taxon>Eukaryota</taxon>
        <taxon>Sar</taxon>
        <taxon>Stramenopiles</taxon>
        <taxon>Ochrophyta</taxon>
        <taxon>Pelagophyceae</taxon>
        <taxon>Pelagomonadales</taxon>
        <taxon>Pelagomonadaceae</taxon>
        <taxon>Pelagomonas</taxon>
    </lineage>
</organism>
<dbReference type="PANTHER" id="PTHR43861:SF1">
    <property type="entry name" value="TRANS-ACONITATE 2-METHYLTRANSFERASE"/>
    <property type="match status" value="1"/>
</dbReference>
<accession>A0A7S4E9Q3</accession>
<evidence type="ECO:0000259" key="2">
    <source>
        <dbReference type="Pfam" id="PF08242"/>
    </source>
</evidence>
<dbReference type="Gene3D" id="3.40.50.150">
    <property type="entry name" value="Vaccinia Virus protein VP39"/>
    <property type="match status" value="1"/>
</dbReference>
<dbReference type="PANTHER" id="PTHR43861">
    <property type="entry name" value="TRANS-ACONITATE 2-METHYLTRANSFERASE-RELATED"/>
    <property type="match status" value="1"/>
</dbReference>
<gene>
    <name evidence="3" type="ORF">PCAL00307_LOCUS14502</name>
</gene>
<proteinExistence type="predicted"/>
<feature type="domain" description="Methyltransferase type 12" evidence="2">
    <location>
        <begin position="147"/>
        <end position="237"/>
    </location>
</feature>
<evidence type="ECO:0000313" key="3">
    <source>
        <dbReference type="EMBL" id="CAE0699066.1"/>
    </source>
</evidence>
<dbReference type="EMBL" id="HBIW01016806">
    <property type="protein sequence ID" value="CAE0699066.1"/>
    <property type="molecule type" value="Transcribed_RNA"/>
</dbReference>
<evidence type="ECO:0000256" key="1">
    <source>
        <dbReference type="SAM" id="SignalP"/>
    </source>
</evidence>
<name>A0A7S4E9Q3_9STRA</name>
<dbReference type="AlphaFoldDB" id="A0A7S4E9Q3"/>
<dbReference type="InterPro" id="IPR013217">
    <property type="entry name" value="Methyltransf_12"/>
</dbReference>
<feature type="chain" id="PRO_5031059139" description="Methyltransferase type 12 domain-containing protein" evidence="1">
    <location>
        <begin position="16"/>
        <end position="294"/>
    </location>
</feature>
<dbReference type="InterPro" id="IPR029063">
    <property type="entry name" value="SAM-dependent_MTases_sf"/>
</dbReference>
<keyword evidence="1" id="KW-0732">Signal</keyword>
<dbReference type="CDD" id="cd02440">
    <property type="entry name" value="AdoMet_MTases"/>
    <property type="match status" value="1"/>
</dbReference>
<dbReference type="Pfam" id="PF08242">
    <property type="entry name" value="Methyltransf_12"/>
    <property type="match status" value="1"/>
</dbReference>
<sequence length="294" mass="31013">MRAVLLLGCSAAALAPQTAPPRRGVAAAAKKKARAAGGFGAKPKPPKRPALGKAAAKLLDELGGDVDAAQAARFDSYMEKLRASDPELFADVARARRCDPAAPARGRDRLLAMTWDTVADYLPVETADAALDARLARVAAFARGRCLDVGCGDGAMVPHLKARAAYCGVDLSARMVSLARRRHPDARFERAGFFEFVAGGEEAAWDTILFVAALQFFPDVDAVLAACAARLAPGGRVVVAHVRGAAFVREERRGNPAVVEALPAVEDLLAAGGFGLVHAEEDLDDFYLVVLERA</sequence>
<reference evidence="3" key="1">
    <citation type="submission" date="2021-01" db="EMBL/GenBank/DDBJ databases">
        <authorList>
            <person name="Corre E."/>
            <person name="Pelletier E."/>
            <person name="Niang G."/>
            <person name="Scheremetjew M."/>
            <person name="Finn R."/>
            <person name="Kale V."/>
            <person name="Holt S."/>
            <person name="Cochrane G."/>
            <person name="Meng A."/>
            <person name="Brown T."/>
            <person name="Cohen L."/>
        </authorList>
    </citation>
    <scope>NUCLEOTIDE SEQUENCE</scope>
    <source>
        <strain evidence="3">CCMP1756</strain>
    </source>
</reference>